<keyword evidence="3" id="KW-1185">Reference proteome</keyword>
<comment type="caution">
    <text evidence="2">The sequence shown here is derived from an EMBL/GenBank/DDBJ whole genome shotgun (WGS) entry which is preliminary data.</text>
</comment>
<evidence type="ECO:0000313" key="3">
    <source>
        <dbReference type="Proteomes" id="UP001589789"/>
    </source>
</evidence>
<dbReference type="InterPro" id="IPR005064">
    <property type="entry name" value="BUG"/>
</dbReference>
<dbReference type="EMBL" id="JBHLVZ010000117">
    <property type="protein sequence ID" value="MFC0389653.1"/>
    <property type="molecule type" value="Genomic_DNA"/>
</dbReference>
<reference evidence="2 3" key="1">
    <citation type="submission" date="2024-09" db="EMBL/GenBank/DDBJ databases">
        <authorList>
            <person name="Sun Q."/>
            <person name="Mori K."/>
        </authorList>
    </citation>
    <scope>NUCLEOTIDE SEQUENCE [LARGE SCALE GENOMIC DNA]</scope>
    <source>
        <strain evidence="2 3">CCM 7468</strain>
    </source>
</reference>
<dbReference type="InterPro" id="IPR006311">
    <property type="entry name" value="TAT_signal"/>
</dbReference>
<comment type="similarity">
    <text evidence="1">Belongs to the UPF0065 (bug) family.</text>
</comment>
<dbReference type="RefSeq" id="WP_377057201.1">
    <property type="nucleotide sequence ID" value="NZ_JBHLVZ010000117.1"/>
</dbReference>
<organism evidence="2 3">
    <name type="scientific">Muricoccus vinaceus</name>
    <dbReference type="NCBI Taxonomy" id="424704"/>
    <lineage>
        <taxon>Bacteria</taxon>
        <taxon>Pseudomonadati</taxon>
        <taxon>Pseudomonadota</taxon>
        <taxon>Alphaproteobacteria</taxon>
        <taxon>Acetobacterales</taxon>
        <taxon>Roseomonadaceae</taxon>
        <taxon>Muricoccus</taxon>
    </lineage>
</organism>
<dbReference type="Gene3D" id="3.40.190.10">
    <property type="entry name" value="Periplasmic binding protein-like II"/>
    <property type="match status" value="1"/>
</dbReference>
<evidence type="ECO:0000256" key="1">
    <source>
        <dbReference type="ARBA" id="ARBA00006987"/>
    </source>
</evidence>
<dbReference type="PROSITE" id="PS51318">
    <property type="entry name" value="TAT"/>
    <property type="match status" value="1"/>
</dbReference>
<dbReference type="Pfam" id="PF03401">
    <property type="entry name" value="TctC"/>
    <property type="match status" value="1"/>
</dbReference>
<gene>
    <name evidence="2" type="ORF">ACFFIC_29535</name>
</gene>
<evidence type="ECO:0000313" key="2">
    <source>
        <dbReference type="EMBL" id="MFC0389653.1"/>
    </source>
</evidence>
<accession>A0ABV6J4A2</accession>
<name>A0ABV6J4A2_9PROT</name>
<dbReference type="PANTHER" id="PTHR42928">
    <property type="entry name" value="TRICARBOXYLATE-BINDING PROTEIN"/>
    <property type="match status" value="1"/>
</dbReference>
<protein>
    <submittedName>
        <fullName evidence="2">Bug family tripartite tricarboxylate transporter substrate binding protein</fullName>
    </submittedName>
</protein>
<dbReference type="Proteomes" id="UP001589789">
    <property type="component" value="Unassembled WGS sequence"/>
</dbReference>
<dbReference type="InterPro" id="IPR042100">
    <property type="entry name" value="Bug_dom1"/>
</dbReference>
<sequence>MEIDVPNSLSRRHLLSATAAIGAAVLGRTAHAQGQYPTGPVTLVTPYSPGGGADTSSRLFAAPMADFLSQPIIVENRPGAGGTVGATRVARAQNDGYTLLWDAQGHTVAPYSVKNVGIDYRRSFAPITQVLVLPQVLVVPVGSPHRTLEHLFAAIRAKPGEVAYGTSGKASAAHLAGEMMLRFKSLEGYCRALPWRRGRLAGPQSWQDSLRFRHSGIECPASCGWHCEGSRQEPRDRARCRRA</sequence>
<proteinExistence type="inferred from homology"/>
<dbReference type="PANTHER" id="PTHR42928:SF5">
    <property type="entry name" value="BLR1237 PROTEIN"/>
    <property type="match status" value="1"/>
</dbReference>
<dbReference type="Gene3D" id="3.40.190.150">
    <property type="entry name" value="Bordetella uptake gene, domain 1"/>
    <property type="match status" value="1"/>
</dbReference>